<evidence type="ECO:0000313" key="1">
    <source>
        <dbReference type="EMBL" id="MFC7233964.1"/>
    </source>
</evidence>
<keyword evidence="2" id="KW-1185">Reference proteome</keyword>
<dbReference type="EMBL" id="JBHTAP010000001">
    <property type="protein sequence ID" value="MFC7233964.1"/>
    <property type="molecule type" value="Genomic_DNA"/>
</dbReference>
<reference evidence="1 2" key="1">
    <citation type="journal article" date="2019" name="Int. J. Syst. Evol. Microbiol.">
        <title>The Global Catalogue of Microorganisms (GCM) 10K type strain sequencing project: providing services to taxonomists for standard genome sequencing and annotation.</title>
        <authorList>
            <consortium name="The Broad Institute Genomics Platform"/>
            <consortium name="The Broad Institute Genome Sequencing Center for Infectious Disease"/>
            <person name="Wu L."/>
            <person name="Ma J."/>
        </authorList>
    </citation>
    <scope>NUCLEOTIDE SEQUENCE [LARGE SCALE GENOMIC DNA]</scope>
    <source>
        <strain evidence="1 2">DT85</strain>
    </source>
</reference>
<dbReference type="RefSeq" id="WP_276234957.1">
    <property type="nucleotide sequence ID" value="NZ_CP119802.1"/>
</dbReference>
<evidence type="ECO:0008006" key="3">
    <source>
        <dbReference type="Google" id="ProtNLM"/>
    </source>
</evidence>
<protein>
    <recommendedName>
        <fullName evidence="3">DUF2795 domain-containing protein</fullName>
    </recommendedName>
</protein>
<dbReference type="GeneID" id="79265626"/>
<sequence length="107" mass="11815">MGVRPPTGDSTDDPDTLAFGIAALDPHLDGVEFPVTAEELVERTGDPAVPYDAAGSEVRLSEAVAETRSRRFESERRLLDELHPVFEERRERASLSVIARLRGLLPF</sequence>
<evidence type="ECO:0000313" key="2">
    <source>
        <dbReference type="Proteomes" id="UP001596398"/>
    </source>
</evidence>
<organism evidence="1 2">
    <name type="scientific">Halosegnis marinus</name>
    <dbReference type="NCBI Taxonomy" id="3034023"/>
    <lineage>
        <taxon>Archaea</taxon>
        <taxon>Methanobacteriati</taxon>
        <taxon>Methanobacteriota</taxon>
        <taxon>Stenosarchaea group</taxon>
        <taxon>Halobacteria</taxon>
        <taxon>Halobacteriales</taxon>
        <taxon>Natronomonadaceae</taxon>
        <taxon>Halosegnis</taxon>
    </lineage>
</organism>
<dbReference type="Proteomes" id="UP001596398">
    <property type="component" value="Unassembled WGS sequence"/>
</dbReference>
<comment type="caution">
    <text evidence="1">The sequence shown here is derived from an EMBL/GenBank/DDBJ whole genome shotgun (WGS) entry which is preliminary data.</text>
</comment>
<name>A0ABD5ZLA8_9EURY</name>
<dbReference type="AlphaFoldDB" id="A0ABD5ZLA8"/>
<gene>
    <name evidence="1" type="ORF">ACFQJ4_01405</name>
</gene>
<proteinExistence type="predicted"/>
<accession>A0ABD5ZLA8</accession>